<proteinExistence type="inferred from homology"/>
<dbReference type="PANTHER" id="PTHR22912">
    <property type="entry name" value="DISULFIDE OXIDOREDUCTASE"/>
    <property type="match status" value="1"/>
</dbReference>
<dbReference type="Pfam" id="PF07992">
    <property type="entry name" value="Pyr_redox_2"/>
    <property type="match status" value="1"/>
</dbReference>
<accession>A0ABP4IJP5</accession>
<evidence type="ECO:0000256" key="2">
    <source>
        <dbReference type="ARBA" id="ARBA00007532"/>
    </source>
</evidence>
<dbReference type="InterPro" id="IPR050151">
    <property type="entry name" value="Class-I_Pyr_Nuc-Dis_Oxidored"/>
</dbReference>
<dbReference type="InterPro" id="IPR023753">
    <property type="entry name" value="FAD/NAD-binding_dom"/>
</dbReference>
<dbReference type="Proteomes" id="UP001501414">
    <property type="component" value="Unassembled WGS sequence"/>
</dbReference>
<evidence type="ECO:0000256" key="3">
    <source>
        <dbReference type="ARBA" id="ARBA00022630"/>
    </source>
</evidence>
<dbReference type="Gene3D" id="3.50.50.60">
    <property type="entry name" value="FAD/NAD(P)-binding domain"/>
    <property type="match status" value="2"/>
</dbReference>
<dbReference type="EMBL" id="BAAAJK010000018">
    <property type="protein sequence ID" value="GAA1392368.1"/>
    <property type="molecule type" value="Genomic_DNA"/>
</dbReference>
<organism evidence="8 9">
    <name type="scientific">Pseudonocardia kongjuensis</name>
    <dbReference type="NCBI Taxonomy" id="102227"/>
    <lineage>
        <taxon>Bacteria</taxon>
        <taxon>Bacillati</taxon>
        <taxon>Actinomycetota</taxon>
        <taxon>Actinomycetes</taxon>
        <taxon>Pseudonocardiales</taxon>
        <taxon>Pseudonocardiaceae</taxon>
        <taxon>Pseudonocardia</taxon>
    </lineage>
</organism>
<evidence type="ECO:0000259" key="6">
    <source>
        <dbReference type="Pfam" id="PF02852"/>
    </source>
</evidence>
<protein>
    <submittedName>
        <fullName evidence="8">NAD(P)/FAD-dependent oxidoreductase</fullName>
    </submittedName>
</protein>
<evidence type="ECO:0000256" key="1">
    <source>
        <dbReference type="ARBA" id="ARBA00001974"/>
    </source>
</evidence>
<dbReference type="PIRSF" id="PIRSF000350">
    <property type="entry name" value="Mercury_reductase_MerA"/>
    <property type="match status" value="1"/>
</dbReference>
<dbReference type="PRINTS" id="PR00411">
    <property type="entry name" value="PNDRDTASEI"/>
</dbReference>
<name>A0ABP4IJP5_9PSEU</name>
<dbReference type="InterPro" id="IPR016156">
    <property type="entry name" value="FAD/NAD-linked_Rdtase_dimer_sf"/>
</dbReference>
<gene>
    <name evidence="8" type="ORF">GCM10009613_36870</name>
</gene>
<comment type="cofactor">
    <cofactor evidence="1">
        <name>FAD</name>
        <dbReference type="ChEBI" id="CHEBI:57692"/>
    </cofactor>
</comment>
<dbReference type="PANTHER" id="PTHR22912:SF151">
    <property type="entry name" value="DIHYDROLIPOYL DEHYDROGENASE, MITOCHONDRIAL"/>
    <property type="match status" value="1"/>
</dbReference>
<feature type="domain" description="Pyridine nucleotide-disulphide oxidoreductase dimerisation" evidence="6">
    <location>
        <begin position="358"/>
        <end position="463"/>
    </location>
</feature>
<comment type="caution">
    <text evidence="8">The sequence shown here is derived from an EMBL/GenBank/DDBJ whole genome shotgun (WGS) entry which is preliminary data.</text>
</comment>
<keyword evidence="3" id="KW-0285">Flavoprotein</keyword>
<reference evidence="9" key="1">
    <citation type="journal article" date="2019" name="Int. J. Syst. Evol. Microbiol.">
        <title>The Global Catalogue of Microorganisms (GCM) 10K type strain sequencing project: providing services to taxonomists for standard genome sequencing and annotation.</title>
        <authorList>
            <consortium name="The Broad Institute Genomics Platform"/>
            <consortium name="The Broad Institute Genome Sequencing Center for Infectious Disease"/>
            <person name="Wu L."/>
            <person name="Ma J."/>
        </authorList>
    </citation>
    <scope>NUCLEOTIDE SEQUENCE [LARGE SCALE GENOMIC DNA]</scope>
    <source>
        <strain evidence="9">JCM 11896</strain>
    </source>
</reference>
<evidence type="ECO:0000313" key="9">
    <source>
        <dbReference type="Proteomes" id="UP001501414"/>
    </source>
</evidence>
<dbReference type="InterPro" id="IPR001100">
    <property type="entry name" value="Pyr_nuc-diS_OxRdtase"/>
</dbReference>
<dbReference type="InterPro" id="IPR004099">
    <property type="entry name" value="Pyr_nucl-diS_OxRdtase_dimer"/>
</dbReference>
<dbReference type="Pfam" id="PF02852">
    <property type="entry name" value="Pyr_redox_dim"/>
    <property type="match status" value="1"/>
</dbReference>
<dbReference type="PRINTS" id="PR00368">
    <property type="entry name" value="FADPNR"/>
</dbReference>
<evidence type="ECO:0000256" key="5">
    <source>
        <dbReference type="ARBA" id="ARBA00023027"/>
    </source>
</evidence>
<dbReference type="Gene3D" id="3.30.390.30">
    <property type="match status" value="1"/>
</dbReference>
<keyword evidence="9" id="KW-1185">Reference proteome</keyword>
<dbReference type="InterPro" id="IPR036188">
    <property type="entry name" value="FAD/NAD-bd_sf"/>
</dbReference>
<evidence type="ECO:0000313" key="8">
    <source>
        <dbReference type="EMBL" id="GAA1392368.1"/>
    </source>
</evidence>
<sequence length="473" mass="48834">MSEHEYDVVVIGAGPVGENAAGYAAAAGLSAALVEDELIGGECSYWACIPSKALLRTPQAVADARRLPGVTAEFDPAAVLERRTYFTGNWDDSGQEEWARGAGVVVLRGRGRLTGERQVQVTGHDGALTPVTARRAVVLATGSVPVTPTVRGLDSVPFWGSRGATSAKEIPDRLGVLGGGVVGCELALAFARLGSRVTLFHHGPRVLPNAEPVASERVADGLREAGVDLRTGTGLDSVEPAGPGTDAVRLHGGGDVVEVDRLLVATGRRPASGDLGLDSVGVRTTDRGAVPVDDSGLVEGGGDWLYAVGDVNGRAPLTHQGKYQARIAAHAIAARAGGRPLDAGPWGEDAATADHAAVPQVVFTDPEVAWVGRTADAARAAGLPVRVIDMEIAVAGSSLTADGWSGRVVAVVDTEREVLAGLTFVGPGVADLLHAATVAVVGEVPLRRLWHAVPAFPTVSEVWLRLLEAYRAG</sequence>
<feature type="domain" description="FAD/NAD(P)-binding" evidence="7">
    <location>
        <begin position="6"/>
        <end position="322"/>
    </location>
</feature>
<keyword evidence="5" id="KW-0520">NAD</keyword>
<evidence type="ECO:0000256" key="4">
    <source>
        <dbReference type="ARBA" id="ARBA00022827"/>
    </source>
</evidence>
<evidence type="ECO:0000259" key="7">
    <source>
        <dbReference type="Pfam" id="PF07992"/>
    </source>
</evidence>
<dbReference type="RefSeq" id="WP_344024085.1">
    <property type="nucleotide sequence ID" value="NZ_BAAAJK010000018.1"/>
</dbReference>
<dbReference type="SUPFAM" id="SSF55424">
    <property type="entry name" value="FAD/NAD-linked reductases, dimerisation (C-terminal) domain"/>
    <property type="match status" value="1"/>
</dbReference>
<comment type="similarity">
    <text evidence="2">Belongs to the class-I pyridine nucleotide-disulfide oxidoreductase family.</text>
</comment>
<dbReference type="SUPFAM" id="SSF51905">
    <property type="entry name" value="FAD/NAD(P)-binding domain"/>
    <property type="match status" value="1"/>
</dbReference>
<keyword evidence="4" id="KW-0274">FAD</keyword>